<evidence type="ECO:0000256" key="1">
    <source>
        <dbReference type="ARBA" id="ARBA00022801"/>
    </source>
</evidence>
<evidence type="ECO:0000313" key="3">
    <source>
        <dbReference type="Proteomes" id="UP000094067"/>
    </source>
</evidence>
<dbReference type="InterPro" id="IPR029018">
    <property type="entry name" value="Hex-like_dom2"/>
</dbReference>
<dbReference type="RefSeq" id="WP_069151227.1">
    <property type="nucleotide sequence ID" value="NZ_MCGH01000001.1"/>
</dbReference>
<dbReference type="GO" id="GO:0016787">
    <property type="term" value="F:hydrolase activity"/>
    <property type="evidence" value="ECO:0007669"/>
    <property type="project" value="UniProtKB-KW"/>
</dbReference>
<comment type="caution">
    <text evidence="2">The sequence shown here is derived from an EMBL/GenBank/DDBJ whole genome shotgun (WGS) entry which is preliminary data.</text>
</comment>
<dbReference type="Gene3D" id="3.20.20.520">
    <property type="entry name" value="Glycosyl hydrolase family 115"/>
    <property type="match status" value="1"/>
</dbReference>
<reference evidence="2 3" key="1">
    <citation type="submission" date="2016-07" db="EMBL/GenBank/DDBJ databases">
        <title>Characterization of isolates of Eisenbergiella tayi derived from blood cultures, using whole genome sequencing.</title>
        <authorList>
            <person name="Burdz T."/>
            <person name="Wiebe D."/>
            <person name="Huynh C."/>
            <person name="Bernard K."/>
        </authorList>
    </citation>
    <scope>NUCLEOTIDE SEQUENCE [LARGE SCALE GENOMIC DNA]</scope>
    <source>
        <strain evidence="2 3">NML 110608</strain>
    </source>
</reference>
<dbReference type="InterPro" id="IPR031924">
    <property type="entry name" value="GH115"/>
</dbReference>
<dbReference type="AlphaFoldDB" id="A0A1E3AJZ4"/>
<dbReference type="PATRIC" id="fig|1432052.4.peg.742"/>
<dbReference type="Gene3D" id="3.30.379.10">
    <property type="entry name" value="Chitobiase/beta-hexosaminidase domain 2-like"/>
    <property type="match status" value="1"/>
</dbReference>
<dbReference type="EMBL" id="MCGH01000001">
    <property type="protein sequence ID" value="ODM09034.1"/>
    <property type="molecule type" value="Genomic_DNA"/>
</dbReference>
<name>A0A1E3AJZ4_9FIRM</name>
<gene>
    <name evidence="2" type="ORF">BEI61_00663</name>
</gene>
<sequence length="678" mass="78315">MKITSAMKIKWGTEKSSVLLRAWKRFQRDLAMTLQESPEGTEQEETLLLQITPSLGAEKYRITAGKKEMLLEGGDELGIIYALLFLSEKFLEVKPFWYWLDQKFVKRKQAEIPEGIYLSPSYAVKYRGWFINDEVLLHTWKKSRFDRESGITENEGFEMAMEALLRLGGNMVIPGTDANSHNYRRLAADMGLCVTHHHAEPLGAPMFARVYPELNPSFAEHPEKFRELWRRGIETQKGEKTVWNLGFRGQGDSPFWANDPEYDTDEKRGALMGELIEEQYRLVKEADPEAVCCTNLYGETMELYRAGCLKLPEDVIKIWADNGYGKMVSRRQGNHNPRVCALPGEEEHGRHGIYYHVSFYDLQAANHMTMLPCPEEFVCSELAEVLAHGVKDYFIINCSNVKPHVSMLDLIAQIWRDGAVNPAEHRERFAGTYFGKENAAEVAGCLEHYARHSLKYGPHEDDRAGEQFANHVIRMLVSQYRRDPVHREEELLWATDAETLRGQTEWYRGLCLWAKGSYESYLQECGLVGARMSGRSKILFEDTVLLQAKLHRFCFTGAYLAAEGLLCAMEEDWKKAFYLAGKAEKCYRLADAAMREREHGKWHGFYANECLTDMKQTAWVLKGLMSDLRNAGDGPHFYQWQRDLLYAEEDRRVMLIMNMENHLTDDELFALMEERWDD</sequence>
<evidence type="ECO:0000313" key="2">
    <source>
        <dbReference type="EMBL" id="ODM09034.1"/>
    </source>
</evidence>
<dbReference type="Proteomes" id="UP000094067">
    <property type="component" value="Unassembled WGS sequence"/>
</dbReference>
<dbReference type="InterPro" id="IPR042301">
    <property type="entry name" value="GH115_sf"/>
</dbReference>
<proteinExistence type="predicted"/>
<protein>
    <recommendedName>
        <fullName evidence="4">Glycosyl hydrolase family 115</fullName>
    </recommendedName>
</protein>
<organism evidence="2 3">
    <name type="scientific">Eisenbergiella tayi</name>
    <dbReference type="NCBI Taxonomy" id="1432052"/>
    <lineage>
        <taxon>Bacteria</taxon>
        <taxon>Bacillati</taxon>
        <taxon>Bacillota</taxon>
        <taxon>Clostridia</taxon>
        <taxon>Lachnospirales</taxon>
        <taxon>Lachnospiraceae</taxon>
        <taxon>Eisenbergiella</taxon>
    </lineage>
</organism>
<dbReference type="PANTHER" id="PTHR37842">
    <property type="match status" value="1"/>
</dbReference>
<dbReference type="GO" id="GO:0005975">
    <property type="term" value="P:carbohydrate metabolic process"/>
    <property type="evidence" value="ECO:0007669"/>
    <property type="project" value="UniProtKB-ARBA"/>
</dbReference>
<accession>A0A1E3AJZ4</accession>
<keyword evidence="1" id="KW-0378">Hydrolase</keyword>
<evidence type="ECO:0008006" key="4">
    <source>
        <dbReference type="Google" id="ProtNLM"/>
    </source>
</evidence>
<dbReference type="PANTHER" id="PTHR37842:SF2">
    <property type="entry name" value="GYLCOSYL HYDROLASE 115 C-TERMINAL DOMAIN-CONTAINING PROTEIN"/>
    <property type="match status" value="1"/>
</dbReference>
<dbReference type="Pfam" id="PF15979">
    <property type="entry name" value="Glyco_hydro_115"/>
    <property type="match status" value="1"/>
</dbReference>